<dbReference type="EMBL" id="JAHRIQ010016338">
    <property type="protein sequence ID" value="MEQ2226802.1"/>
    <property type="molecule type" value="Genomic_DNA"/>
</dbReference>
<evidence type="ECO:0000313" key="3">
    <source>
        <dbReference type="Proteomes" id="UP001482620"/>
    </source>
</evidence>
<comment type="caution">
    <text evidence="2">The sequence shown here is derived from an EMBL/GenBank/DDBJ whole genome shotgun (WGS) entry which is preliminary data.</text>
</comment>
<name>A0ABV0T1R2_9TELE</name>
<accession>A0ABV0T1R2</accession>
<protein>
    <submittedName>
        <fullName evidence="2">Uncharacterized protein</fullName>
    </submittedName>
</protein>
<feature type="compositionally biased region" description="Basic and acidic residues" evidence="1">
    <location>
        <begin position="88"/>
        <end position="97"/>
    </location>
</feature>
<proteinExistence type="predicted"/>
<feature type="region of interest" description="Disordered" evidence="1">
    <location>
        <begin position="88"/>
        <end position="109"/>
    </location>
</feature>
<sequence length="109" mass="12939">MALWKKNKTKRSWCCDIYFKNKMVTENSRQHIKTTFKTVWGKKKKQNLKCLRVLIGGLPIELALCLVCEQLLQRTFDGQYRCSTRENWPKGKEKMEQTRLGTKKNKCKP</sequence>
<evidence type="ECO:0000256" key="1">
    <source>
        <dbReference type="SAM" id="MobiDB-lite"/>
    </source>
</evidence>
<evidence type="ECO:0000313" key="2">
    <source>
        <dbReference type="EMBL" id="MEQ2226802.1"/>
    </source>
</evidence>
<keyword evidence="3" id="KW-1185">Reference proteome</keyword>
<dbReference type="Proteomes" id="UP001482620">
    <property type="component" value="Unassembled WGS sequence"/>
</dbReference>
<reference evidence="2 3" key="1">
    <citation type="submission" date="2021-06" db="EMBL/GenBank/DDBJ databases">
        <authorList>
            <person name="Palmer J.M."/>
        </authorList>
    </citation>
    <scope>NUCLEOTIDE SEQUENCE [LARGE SCALE GENOMIC DNA]</scope>
    <source>
        <strain evidence="3">if_2019</strain>
        <tissue evidence="2">Muscle</tissue>
    </source>
</reference>
<gene>
    <name evidence="2" type="ORF">ILYODFUR_031091</name>
</gene>
<organism evidence="2 3">
    <name type="scientific">Ilyodon furcidens</name>
    <name type="common">goldbreast splitfin</name>
    <dbReference type="NCBI Taxonomy" id="33524"/>
    <lineage>
        <taxon>Eukaryota</taxon>
        <taxon>Metazoa</taxon>
        <taxon>Chordata</taxon>
        <taxon>Craniata</taxon>
        <taxon>Vertebrata</taxon>
        <taxon>Euteleostomi</taxon>
        <taxon>Actinopterygii</taxon>
        <taxon>Neopterygii</taxon>
        <taxon>Teleostei</taxon>
        <taxon>Neoteleostei</taxon>
        <taxon>Acanthomorphata</taxon>
        <taxon>Ovalentaria</taxon>
        <taxon>Atherinomorphae</taxon>
        <taxon>Cyprinodontiformes</taxon>
        <taxon>Goodeidae</taxon>
        <taxon>Ilyodon</taxon>
    </lineage>
</organism>